<proteinExistence type="inferred from homology"/>
<dbReference type="PIRSF" id="PIRSF016202">
    <property type="entry name" value="PH1107"/>
    <property type="match status" value="1"/>
</dbReference>
<dbReference type="PANTHER" id="PTHR34106">
    <property type="entry name" value="GLYCOSIDASE"/>
    <property type="match status" value="1"/>
</dbReference>
<accession>A0A7Z7LF01</accession>
<evidence type="ECO:0000313" key="4">
    <source>
        <dbReference type="EMBL" id="SSC12643.1"/>
    </source>
</evidence>
<gene>
    <name evidence="4" type="ORF">MESINF_1199</name>
</gene>
<dbReference type="SUPFAM" id="SSF75005">
    <property type="entry name" value="Arabinanase/levansucrase/invertase"/>
    <property type="match status" value="1"/>
</dbReference>
<evidence type="ECO:0000313" key="5">
    <source>
        <dbReference type="Proteomes" id="UP000250796"/>
    </source>
</evidence>
<organism evidence="4 5">
    <name type="scientific">Mesotoga infera</name>
    <dbReference type="NCBI Taxonomy" id="1236046"/>
    <lineage>
        <taxon>Bacteria</taxon>
        <taxon>Thermotogati</taxon>
        <taxon>Thermotogota</taxon>
        <taxon>Thermotogae</taxon>
        <taxon>Kosmotogales</taxon>
        <taxon>Kosmotogaceae</taxon>
        <taxon>Mesotoga</taxon>
    </lineage>
</organism>
<dbReference type="RefSeq" id="WP_169698923.1">
    <property type="nucleotide sequence ID" value="NZ_LS974202.1"/>
</dbReference>
<keyword evidence="2" id="KW-0808">Transferase</keyword>
<protein>
    <submittedName>
        <fullName evidence="4">Putative glycosylase</fullName>
    </submittedName>
</protein>
<keyword evidence="1" id="KW-0328">Glycosyltransferase</keyword>
<evidence type="ECO:0000256" key="1">
    <source>
        <dbReference type="ARBA" id="ARBA00022676"/>
    </source>
</evidence>
<dbReference type="Pfam" id="PF04041">
    <property type="entry name" value="Glyco_hydro_130"/>
    <property type="match status" value="1"/>
</dbReference>
<dbReference type="AlphaFoldDB" id="A0A7Z7LF01"/>
<dbReference type="EMBL" id="LS974202">
    <property type="protein sequence ID" value="SSC12643.1"/>
    <property type="molecule type" value="Genomic_DNA"/>
</dbReference>
<dbReference type="Gene3D" id="2.115.10.20">
    <property type="entry name" value="Glycosyl hydrolase domain, family 43"/>
    <property type="match status" value="1"/>
</dbReference>
<dbReference type="PANTHER" id="PTHR34106:SF5">
    <property type="entry name" value="GLYCOSIDASE"/>
    <property type="match status" value="1"/>
</dbReference>
<dbReference type="CDD" id="cd18610">
    <property type="entry name" value="GH130_BT3780-like"/>
    <property type="match status" value="1"/>
</dbReference>
<sequence length="316" mass="35160">MKFFLTLVAMLLCVAALGVSIRFDDLYRVERYSDLPLLMPQGIGWESKAVFNPTAIVVDSIVHMFYRSEDWSGVGRWNGTSRIGKATSSDGFDFTREASPAIEPTETYELPGGCEDPRIVRVDDLYIMTYTGYDGGKARLCIATSHDLATWEKLGPVFSNDTWSKSGAIVPAKINGNYYMYFGDSSIKLAYSKDLKNWTVYPRPVLEPRQDKFDSRLVEPGPAPLITEEGILLIYNSADFSTIYRPGAALFAIDNPRNLLKRTDVSLMEPELSWEKLGQVPNVIFIEGAVVVGNRLILYYGAADTYIGAAVVGLAW</sequence>
<dbReference type="InterPro" id="IPR007184">
    <property type="entry name" value="Mannoside_phosphorylase"/>
</dbReference>
<reference evidence="4 5" key="1">
    <citation type="submission" date="2017-01" db="EMBL/GenBank/DDBJ databases">
        <authorList>
            <person name="Erauso G."/>
        </authorList>
    </citation>
    <scope>NUCLEOTIDE SEQUENCE [LARGE SCALE GENOMIC DNA]</scope>
    <source>
        <strain evidence="4">MESINF1</strain>
    </source>
</reference>
<dbReference type="KEGG" id="minf:MESINF_1199"/>
<evidence type="ECO:0000256" key="3">
    <source>
        <dbReference type="ARBA" id="ARBA00024356"/>
    </source>
</evidence>
<dbReference type="InterPro" id="IPR023296">
    <property type="entry name" value="Glyco_hydro_beta-prop_sf"/>
</dbReference>
<name>A0A7Z7LF01_9BACT</name>
<dbReference type="GO" id="GO:0016757">
    <property type="term" value="F:glycosyltransferase activity"/>
    <property type="evidence" value="ECO:0007669"/>
    <property type="project" value="UniProtKB-KW"/>
</dbReference>
<evidence type="ECO:0000256" key="2">
    <source>
        <dbReference type="ARBA" id="ARBA00022679"/>
    </source>
</evidence>
<comment type="similarity">
    <text evidence="3">Belongs to the glycosyl hydrolase 130 family.</text>
</comment>
<keyword evidence="5" id="KW-1185">Reference proteome</keyword>
<dbReference type="Proteomes" id="UP000250796">
    <property type="component" value="Chromosome MESINF"/>
</dbReference>